<dbReference type="InterPro" id="IPR005467">
    <property type="entry name" value="His_kinase_dom"/>
</dbReference>
<dbReference type="InterPro" id="IPR048760">
    <property type="entry name" value="VP0354-like_sensor_dom"/>
</dbReference>
<dbReference type="EMBL" id="JAGQHR010000842">
    <property type="protein sequence ID" value="MCA9729789.1"/>
    <property type="molecule type" value="Genomic_DNA"/>
</dbReference>
<dbReference type="InterPro" id="IPR050351">
    <property type="entry name" value="BphY/WalK/GraS-like"/>
</dbReference>
<dbReference type="Gene3D" id="3.30.565.10">
    <property type="entry name" value="Histidine kinase-like ATPase, C-terminal domain"/>
    <property type="match status" value="1"/>
</dbReference>
<dbReference type="GO" id="GO:0030295">
    <property type="term" value="F:protein kinase activator activity"/>
    <property type="evidence" value="ECO:0007669"/>
    <property type="project" value="TreeGrafter"/>
</dbReference>
<feature type="domain" description="Histidine kinase" evidence="8">
    <location>
        <begin position="390"/>
        <end position="599"/>
    </location>
</feature>
<comment type="subcellular location">
    <subcellularLocation>
        <location evidence="2">Membrane</location>
    </subcellularLocation>
</comment>
<dbReference type="InterPro" id="IPR029151">
    <property type="entry name" value="Sensor-like_sf"/>
</dbReference>
<comment type="catalytic activity">
    <reaction evidence="1">
        <text>ATP + protein L-histidine = ADP + protein N-phospho-L-histidine.</text>
        <dbReference type="EC" id="2.7.13.3"/>
    </reaction>
</comment>
<dbReference type="GO" id="GO:0005524">
    <property type="term" value="F:ATP binding"/>
    <property type="evidence" value="ECO:0007669"/>
    <property type="project" value="UniProtKB-KW"/>
</dbReference>
<sequence>NAILEEQQRTDLDRQVEGEVVRLETGFREVEHDLRLLARLPGMSTIVEDPTPPEMLRAEVVDAIAGVYEEMIRSRPYYAQVRLIGVADSGREIVRVDRTPQGPRRIGESELQQKGDRYYFRDSIGKPDGQFYFSRIDLNQERGELSVPHQPMIRGAVPIRCADGEPFGIVIINVEFYSLLDDLFPPEQRTDAFFLTNAESDYLVHPDSSLAFGFDLGTRHRAVDDFPALAQLMDSTQDGISIQSVESSRSRLLPGGLVAFRKAHIFPGEPRRFVLMGIATDPGSLAQGIAAIGRRTLLLAVALLTLALLAAYATARRLTSPLERITEAANRLREGEPPGPLPITRTDELGTLAQAFDSMASALREKETALVRTSEQLSISNADLEHFAHIASHDLREPARRVMGLSDLLLIEESERLSHDGRELLSKMRSCANQSLELITDFRAFAEIGSGQLLREKADPGEIVRAVLEDMSVEIHERRAAVTIDPLPRLEVYPNLVRVLYRILLENALEHSTGTGIRVRFSSRQEGGVWVLGVENTGSTIPRERWAAIFAPREGRAPGRIPGIGLAVARRIVERHSGRIWVHSDQSIVHVHFTLEGGRHG</sequence>
<keyword evidence="4" id="KW-0597">Phosphoprotein</keyword>
<evidence type="ECO:0000313" key="10">
    <source>
        <dbReference type="EMBL" id="MCA9729789.1"/>
    </source>
</evidence>
<dbReference type="InterPro" id="IPR003660">
    <property type="entry name" value="HAMP_dom"/>
</dbReference>
<reference evidence="10" key="1">
    <citation type="submission" date="2020-04" db="EMBL/GenBank/DDBJ databases">
        <authorList>
            <person name="Zhang T."/>
        </authorList>
    </citation>
    <scope>NUCLEOTIDE SEQUENCE</scope>
    <source>
        <strain evidence="10">HKST-UBA01</strain>
    </source>
</reference>
<dbReference type="CDD" id="cd00082">
    <property type="entry name" value="HisKA"/>
    <property type="match status" value="1"/>
</dbReference>
<evidence type="ECO:0000256" key="2">
    <source>
        <dbReference type="ARBA" id="ARBA00004370"/>
    </source>
</evidence>
<dbReference type="Gene3D" id="3.30.450.20">
    <property type="entry name" value="PAS domain"/>
    <property type="match status" value="1"/>
</dbReference>
<dbReference type="InterPro" id="IPR003594">
    <property type="entry name" value="HATPase_dom"/>
</dbReference>
<evidence type="ECO:0000313" key="11">
    <source>
        <dbReference type="Proteomes" id="UP000697710"/>
    </source>
</evidence>
<name>A0A956M2B9_UNCEI</name>
<evidence type="ECO:0000256" key="4">
    <source>
        <dbReference type="ARBA" id="ARBA00022553"/>
    </source>
</evidence>
<dbReference type="PANTHER" id="PTHR42878:SF15">
    <property type="entry name" value="BACTERIOPHYTOCHROME"/>
    <property type="match status" value="1"/>
</dbReference>
<dbReference type="SMART" id="SM00304">
    <property type="entry name" value="HAMP"/>
    <property type="match status" value="1"/>
</dbReference>
<dbReference type="Pfam" id="PF00672">
    <property type="entry name" value="HAMP"/>
    <property type="match status" value="1"/>
</dbReference>
<evidence type="ECO:0000256" key="6">
    <source>
        <dbReference type="ARBA" id="ARBA00022777"/>
    </source>
</evidence>
<reference evidence="10" key="2">
    <citation type="journal article" date="2021" name="Microbiome">
        <title>Successional dynamics and alternative stable states in a saline activated sludge microbial community over 9 years.</title>
        <authorList>
            <person name="Wang Y."/>
            <person name="Ye J."/>
            <person name="Ju F."/>
            <person name="Liu L."/>
            <person name="Boyd J.A."/>
            <person name="Deng Y."/>
            <person name="Parks D.H."/>
            <person name="Jiang X."/>
            <person name="Yin X."/>
            <person name="Woodcroft B.J."/>
            <person name="Tyson G.W."/>
            <person name="Hugenholtz P."/>
            <person name="Polz M.F."/>
            <person name="Zhang T."/>
        </authorList>
    </citation>
    <scope>NUCLEOTIDE SEQUENCE</scope>
    <source>
        <strain evidence="10">HKST-UBA01</strain>
    </source>
</reference>
<dbReference type="Proteomes" id="UP000697710">
    <property type="component" value="Unassembled WGS sequence"/>
</dbReference>
<feature type="domain" description="HAMP" evidence="9">
    <location>
        <begin position="316"/>
        <end position="368"/>
    </location>
</feature>
<dbReference type="PROSITE" id="PS50109">
    <property type="entry name" value="HIS_KIN"/>
    <property type="match status" value="1"/>
</dbReference>
<dbReference type="PANTHER" id="PTHR42878">
    <property type="entry name" value="TWO-COMPONENT HISTIDINE KINASE"/>
    <property type="match status" value="1"/>
</dbReference>
<evidence type="ECO:0000259" key="8">
    <source>
        <dbReference type="PROSITE" id="PS50109"/>
    </source>
</evidence>
<dbReference type="CDD" id="cd18773">
    <property type="entry name" value="PDC1_HK_sensor"/>
    <property type="match status" value="1"/>
</dbReference>
<gene>
    <name evidence="10" type="ORF">KC729_19050</name>
</gene>
<dbReference type="GO" id="GO:0007234">
    <property type="term" value="P:osmosensory signaling via phosphorelay pathway"/>
    <property type="evidence" value="ECO:0007669"/>
    <property type="project" value="TreeGrafter"/>
</dbReference>
<dbReference type="SUPFAM" id="SSF55874">
    <property type="entry name" value="ATPase domain of HSP90 chaperone/DNA topoisomerase II/histidine kinase"/>
    <property type="match status" value="1"/>
</dbReference>
<dbReference type="CDD" id="cd06225">
    <property type="entry name" value="HAMP"/>
    <property type="match status" value="1"/>
</dbReference>
<dbReference type="PROSITE" id="PS50885">
    <property type="entry name" value="HAMP"/>
    <property type="match status" value="1"/>
</dbReference>
<evidence type="ECO:0000256" key="3">
    <source>
        <dbReference type="ARBA" id="ARBA00012438"/>
    </source>
</evidence>
<evidence type="ECO:0000256" key="5">
    <source>
        <dbReference type="ARBA" id="ARBA00022679"/>
    </source>
</evidence>
<dbReference type="SUPFAM" id="SSF158472">
    <property type="entry name" value="HAMP domain-like"/>
    <property type="match status" value="1"/>
</dbReference>
<dbReference type="Pfam" id="PF02518">
    <property type="entry name" value="HATPase_c"/>
    <property type="match status" value="1"/>
</dbReference>
<dbReference type="GO" id="GO:0000155">
    <property type="term" value="F:phosphorelay sensor kinase activity"/>
    <property type="evidence" value="ECO:0007669"/>
    <property type="project" value="InterPro"/>
</dbReference>
<keyword evidence="5" id="KW-0808">Transferase</keyword>
<dbReference type="Gene3D" id="6.10.340.10">
    <property type="match status" value="1"/>
</dbReference>
<dbReference type="SUPFAM" id="SSF47384">
    <property type="entry name" value="Homodimeric domain of signal transducing histidine kinase"/>
    <property type="match status" value="1"/>
</dbReference>
<keyword evidence="6" id="KW-0418">Kinase</keyword>
<dbReference type="SMART" id="SM00388">
    <property type="entry name" value="HisKA"/>
    <property type="match status" value="1"/>
</dbReference>
<dbReference type="AlphaFoldDB" id="A0A956M2B9"/>
<dbReference type="EC" id="2.7.13.3" evidence="3"/>
<dbReference type="Pfam" id="PF21623">
    <property type="entry name" value="HK_sensor_dom_bact"/>
    <property type="match status" value="1"/>
</dbReference>
<dbReference type="Pfam" id="PF00512">
    <property type="entry name" value="HisKA"/>
    <property type="match status" value="1"/>
</dbReference>
<dbReference type="GO" id="GO:0000156">
    <property type="term" value="F:phosphorelay response regulator activity"/>
    <property type="evidence" value="ECO:0007669"/>
    <property type="project" value="TreeGrafter"/>
</dbReference>
<accession>A0A956M2B9</accession>
<feature type="transmembrane region" description="Helical" evidence="7">
    <location>
        <begin position="297"/>
        <end position="315"/>
    </location>
</feature>
<dbReference type="InterPro" id="IPR036890">
    <property type="entry name" value="HATPase_C_sf"/>
</dbReference>
<comment type="caution">
    <text evidence="10">The sequence shown here is derived from an EMBL/GenBank/DDBJ whole genome shotgun (WGS) entry which is preliminary data.</text>
</comment>
<dbReference type="SUPFAM" id="SSF103190">
    <property type="entry name" value="Sensory domain-like"/>
    <property type="match status" value="1"/>
</dbReference>
<organism evidence="10 11">
    <name type="scientific">Eiseniibacteriota bacterium</name>
    <dbReference type="NCBI Taxonomy" id="2212470"/>
    <lineage>
        <taxon>Bacteria</taxon>
        <taxon>Candidatus Eiseniibacteriota</taxon>
    </lineage>
</organism>
<dbReference type="SMART" id="SM00387">
    <property type="entry name" value="HATPase_c"/>
    <property type="match status" value="1"/>
</dbReference>
<proteinExistence type="predicted"/>
<feature type="non-terminal residue" evidence="10">
    <location>
        <position position="1"/>
    </location>
</feature>
<dbReference type="InterPro" id="IPR003661">
    <property type="entry name" value="HisK_dim/P_dom"/>
</dbReference>
<evidence type="ECO:0000256" key="1">
    <source>
        <dbReference type="ARBA" id="ARBA00000085"/>
    </source>
</evidence>
<keyword evidence="7" id="KW-0472">Membrane</keyword>
<dbReference type="InterPro" id="IPR036097">
    <property type="entry name" value="HisK_dim/P_sf"/>
</dbReference>
<dbReference type="Gene3D" id="1.10.287.130">
    <property type="match status" value="1"/>
</dbReference>
<dbReference type="GO" id="GO:0016020">
    <property type="term" value="C:membrane"/>
    <property type="evidence" value="ECO:0007669"/>
    <property type="project" value="UniProtKB-SubCell"/>
</dbReference>
<evidence type="ECO:0000256" key="7">
    <source>
        <dbReference type="SAM" id="Phobius"/>
    </source>
</evidence>
<keyword evidence="7" id="KW-0812">Transmembrane</keyword>
<evidence type="ECO:0000259" key="9">
    <source>
        <dbReference type="PROSITE" id="PS50885"/>
    </source>
</evidence>
<keyword evidence="7" id="KW-1133">Transmembrane helix</keyword>
<protein>
    <recommendedName>
        <fullName evidence="3">histidine kinase</fullName>
        <ecNumber evidence="3">2.7.13.3</ecNumber>
    </recommendedName>
</protein>